<evidence type="ECO:0000256" key="2">
    <source>
        <dbReference type="SAM" id="MobiDB-lite"/>
    </source>
</evidence>
<dbReference type="EMBL" id="KL197771">
    <property type="protein sequence ID" value="KDQ49884.1"/>
    <property type="molecule type" value="Genomic_DNA"/>
</dbReference>
<gene>
    <name evidence="3" type="ORF">JAAARDRAFT_200466</name>
</gene>
<keyword evidence="1" id="KW-0175">Coiled coil</keyword>
<proteinExistence type="predicted"/>
<evidence type="ECO:0000256" key="1">
    <source>
        <dbReference type="SAM" id="Coils"/>
    </source>
</evidence>
<name>A0A067P536_9AGAM</name>
<evidence type="ECO:0000313" key="3">
    <source>
        <dbReference type="EMBL" id="KDQ49884.1"/>
    </source>
</evidence>
<evidence type="ECO:0000313" key="4">
    <source>
        <dbReference type="Proteomes" id="UP000027265"/>
    </source>
</evidence>
<keyword evidence="4" id="KW-1185">Reference proteome</keyword>
<dbReference type="AlphaFoldDB" id="A0A067P536"/>
<dbReference type="HOGENOM" id="CLU_1415362_0_0_1"/>
<sequence>MSSSVATTHEAIRVSKPHSSDGVGCIDELQDVSDDDEEYILQVASSKALILTINDVVARDLDGWKSEVERLNEEAVKLHANVDEMKKNVGRVTDVLGGLRAAMKKLREDRGILNGRVQDLQESLDTLSETMATEIETGKALRQLLDAAKDELADEKEEKKRVAHWLDKERVACQGRWDEVGRLQCLVKEGGA</sequence>
<dbReference type="InParanoid" id="A0A067P536"/>
<dbReference type="Proteomes" id="UP000027265">
    <property type="component" value="Unassembled WGS sequence"/>
</dbReference>
<reference evidence="4" key="1">
    <citation type="journal article" date="2014" name="Proc. Natl. Acad. Sci. U.S.A.">
        <title>Extensive sampling of basidiomycete genomes demonstrates inadequacy of the white-rot/brown-rot paradigm for wood decay fungi.</title>
        <authorList>
            <person name="Riley R."/>
            <person name="Salamov A.A."/>
            <person name="Brown D.W."/>
            <person name="Nagy L.G."/>
            <person name="Floudas D."/>
            <person name="Held B.W."/>
            <person name="Levasseur A."/>
            <person name="Lombard V."/>
            <person name="Morin E."/>
            <person name="Otillar R."/>
            <person name="Lindquist E.A."/>
            <person name="Sun H."/>
            <person name="LaButti K.M."/>
            <person name="Schmutz J."/>
            <person name="Jabbour D."/>
            <person name="Luo H."/>
            <person name="Baker S.E."/>
            <person name="Pisabarro A.G."/>
            <person name="Walton J.D."/>
            <person name="Blanchette R.A."/>
            <person name="Henrissat B."/>
            <person name="Martin F."/>
            <person name="Cullen D."/>
            <person name="Hibbett D.S."/>
            <person name="Grigoriev I.V."/>
        </authorList>
    </citation>
    <scope>NUCLEOTIDE SEQUENCE [LARGE SCALE GENOMIC DNA]</scope>
    <source>
        <strain evidence="4">MUCL 33604</strain>
    </source>
</reference>
<accession>A0A067P536</accession>
<evidence type="ECO:0008006" key="5">
    <source>
        <dbReference type="Google" id="ProtNLM"/>
    </source>
</evidence>
<feature type="coiled-coil region" evidence="1">
    <location>
        <begin position="54"/>
        <end position="158"/>
    </location>
</feature>
<dbReference type="Gene3D" id="1.20.5.170">
    <property type="match status" value="1"/>
</dbReference>
<dbReference type="SUPFAM" id="SSF57997">
    <property type="entry name" value="Tropomyosin"/>
    <property type="match status" value="1"/>
</dbReference>
<protein>
    <recommendedName>
        <fullName evidence="5">Autophagy-related protein 16 domain-containing protein</fullName>
    </recommendedName>
</protein>
<feature type="region of interest" description="Disordered" evidence="2">
    <location>
        <begin position="1"/>
        <end position="20"/>
    </location>
</feature>
<organism evidence="3 4">
    <name type="scientific">Jaapia argillacea MUCL 33604</name>
    <dbReference type="NCBI Taxonomy" id="933084"/>
    <lineage>
        <taxon>Eukaryota</taxon>
        <taxon>Fungi</taxon>
        <taxon>Dikarya</taxon>
        <taxon>Basidiomycota</taxon>
        <taxon>Agaricomycotina</taxon>
        <taxon>Agaricomycetes</taxon>
        <taxon>Agaricomycetidae</taxon>
        <taxon>Jaapiales</taxon>
        <taxon>Jaapiaceae</taxon>
        <taxon>Jaapia</taxon>
    </lineage>
</organism>